<keyword evidence="8" id="KW-1133">Transmembrane helix</keyword>
<dbReference type="SUPFAM" id="SSF48403">
    <property type="entry name" value="Ankyrin repeat"/>
    <property type="match status" value="1"/>
</dbReference>
<feature type="domain" description="RanBP2-type" evidence="9">
    <location>
        <begin position="1114"/>
        <end position="1143"/>
    </location>
</feature>
<feature type="compositionally biased region" description="Basic and acidic residues" evidence="7">
    <location>
        <begin position="2088"/>
        <end position="2125"/>
    </location>
</feature>
<comment type="caution">
    <text evidence="10">The sequence shown here is derived from an EMBL/GenBank/DDBJ whole genome shotgun (WGS) entry which is preliminary data.</text>
</comment>
<keyword evidence="8" id="KW-0472">Membrane</keyword>
<evidence type="ECO:0000256" key="1">
    <source>
        <dbReference type="ARBA" id="ARBA00022723"/>
    </source>
</evidence>
<dbReference type="InterPro" id="IPR023374">
    <property type="entry name" value="AttH-like_dom_sf"/>
</dbReference>
<evidence type="ECO:0000256" key="8">
    <source>
        <dbReference type="SAM" id="Phobius"/>
    </source>
</evidence>
<dbReference type="InterPro" id="IPR036770">
    <property type="entry name" value="Ankyrin_rpt-contain_sf"/>
</dbReference>
<feature type="region of interest" description="Disordered" evidence="7">
    <location>
        <begin position="2482"/>
        <end position="2501"/>
    </location>
</feature>
<feature type="compositionally biased region" description="Polar residues" evidence="7">
    <location>
        <begin position="1890"/>
        <end position="1899"/>
    </location>
</feature>
<evidence type="ECO:0000313" key="11">
    <source>
        <dbReference type="Proteomes" id="UP000186817"/>
    </source>
</evidence>
<proteinExistence type="predicted"/>
<dbReference type="PROSITE" id="PS50297">
    <property type="entry name" value="ANK_REP_REGION"/>
    <property type="match status" value="1"/>
</dbReference>
<dbReference type="CDD" id="cd05154">
    <property type="entry name" value="ACAD10_11_N-like"/>
    <property type="match status" value="1"/>
</dbReference>
<feature type="region of interest" description="Disordered" evidence="7">
    <location>
        <begin position="1884"/>
        <end position="1914"/>
    </location>
</feature>
<feature type="compositionally biased region" description="Basic and acidic residues" evidence="7">
    <location>
        <begin position="41"/>
        <end position="59"/>
    </location>
</feature>
<keyword evidence="2 5" id="KW-0863">Zinc-finger</keyword>
<dbReference type="SUPFAM" id="SSF159245">
    <property type="entry name" value="AttH-like"/>
    <property type="match status" value="1"/>
</dbReference>
<dbReference type="Gene3D" id="3.30.200.20">
    <property type="entry name" value="Phosphorylase Kinase, domain 1"/>
    <property type="match status" value="1"/>
</dbReference>
<dbReference type="InterPro" id="IPR052898">
    <property type="entry name" value="ACAD10-like"/>
</dbReference>
<dbReference type="EMBL" id="LSRX01000066">
    <property type="protein sequence ID" value="OLQ11045.1"/>
    <property type="molecule type" value="Genomic_DNA"/>
</dbReference>
<dbReference type="Pfam" id="PF01636">
    <property type="entry name" value="APH"/>
    <property type="match status" value="1"/>
</dbReference>
<dbReference type="Gene3D" id="2.40.370.10">
    <property type="entry name" value="AttH-like domain"/>
    <property type="match status" value="1"/>
</dbReference>
<feature type="transmembrane region" description="Helical" evidence="8">
    <location>
        <begin position="2670"/>
        <end position="2690"/>
    </location>
</feature>
<feature type="region of interest" description="Disordered" evidence="7">
    <location>
        <begin position="3556"/>
        <end position="3627"/>
    </location>
</feature>
<dbReference type="InterPro" id="IPR011009">
    <property type="entry name" value="Kinase-like_dom_sf"/>
</dbReference>
<feature type="region of interest" description="Disordered" evidence="7">
    <location>
        <begin position="2082"/>
        <end position="2125"/>
    </location>
</feature>
<feature type="transmembrane region" description="Helical" evidence="8">
    <location>
        <begin position="2961"/>
        <end position="2984"/>
    </location>
</feature>
<keyword evidence="3" id="KW-0862">Zinc</keyword>
<feature type="region of interest" description="Disordered" evidence="7">
    <location>
        <begin position="1169"/>
        <end position="1191"/>
    </location>
</feature>
<dbReference type="Pfam" id="PF17186">
    <property type="entry name" value="Lipocalin_9"/>
    <property type="match status" value="1"/>
</dbReference>
<dbReference type="InterPro" id="IPR041726">
    <property type="entry name" value="ACAD10_11_N"/>
</dbReference>
<feature type="repeat" description="ANK" evidence="4">
    <location>
        <begin position="3692"/>
        <end position="3724"/>
    </location>
</feature>
<feature type="region of interest" description="Disordered" evidence="7">
    <location>
        <begin position="1382"/>
        <end position="1403"/>
    </location>
</feature>
<keyword evidence="6" id="KW-0175">Coiled coil</keyword>
<feature type="transmembrane region" description="Helical" evidence="8">
    <location>
        <begin position="2916"/>
        <end position="2941"/>
    </location>
</feature>
<feature type="region of interest" description="Disordered" evidence="7">
    <location>
        <begin position="2236"/>
        <end position="2256"/>
    </location>
</feature>
<feature type="region of interest" description="Disordered" evidence="7">
    <location>
        <begin position="1998"/>
        <end position="2021"/>
    </location>
</feature>
<protein>
    <submittedName>
        <fullName evidence="10">Acyl-CoA dehydrogenase family member 11</fullName>
    </submittedName>
</protein>
<name>A0A1Q9EUE5_SYMMI</name>
<dbReference type="PROSITE" id="PS50199">
    <property type="entry name" value="ZF_RANBP2_2"/>
    <property type="match status" value="1"/>
</dbReference>
<evidence type="ECO:0000256" key="3">
    <source>
        <dbReference type="ARBA" id="ARBA00022833"/>
    </source>
</evidence>
<evidence type="ECO:0000256" key="4">
    <source>
        <dbReference type="PROSITE-ProRule" id="PRU00023"/>
    </source>
</evidence>
<feature type="region of interest" description="Disordered" evidence="7">
    <location>
        <begin position="91"/>
        <end position="128"/>
    </location>
</feature>
<dbReference type="PROSITE" id="PS01358">
    <property type="entry name" value="ZF_RANBP2_1"/>
    <property type="match status" value="1"/>
</dbReference>
<feature type="region of interest" description="Disordered" evidence="7">
    <location>
        <begin position="2358"/>
        <end position="2399"/>
    </location>
</feature>
<keyword evidence="11" id="KW-1185">Reference proteome</keyword>
<dbReference type="GO" id="GO:0008270">
    <property type="term" value="F:zinc ion binding"/>
    <property type="evidence" value="ECO:0007669"/>
    <property type="project" value="UniProtKB-KW"/>
</dbReference>
<feature type="compositionally biased region" description="Basic and acidic residues" evidence="7">
    <location>
        <begin position="2236"/>
        <end position="2254"/>
    </location>
</feature>
<dbReference type="InterPro" id="IPR025197">
    <property type="entry name" value="DUF4116"/>
</dbReference>
<keyword evidence="8" id="KW-0812">Transmembrane</keyword>
<feature type="region of interest" description="Disordered" evidence="7">
    <location>
        <begin position="3006"/>
        <end position="3029"/>
    </location>
</feature>
<evidence type="ECO:0000313" key="10">
    <source>
        <dbReference type="EMBL" id="OLQ11045.1"/>
    </source>
</evidence>
<dbReference type="Proteomes" id="UP000186817">
    <property type="component" value="Unassembled WGS sequence"/>
</dbReference>
<dbReference type="Gene3D" id="1.25.40.20">
    <property type="entry name" value="Ankyrin repeat-containing domain"/>
    <property type="match status" value="1"/>
</dbReference>
<dbReference type="Pfam" id="PF00023">
    <property type="entry name" value="Ank"/>
    <property type="match status" value="1"/>
</dbReference>
<feature type="compositionally biased region" description="Basic and acidic residues" evidence="7">
    <location>
        <begin position="2359"/>
        <end position="2374"/>
    </location>
</feature>
<sequence>MITTSFDTLGRAFFAANTPAAMGCGASARVSDSAALPPEFKGLERSGDDEPRRPPERRGAGGGKKKKAACVILDNEDLDIDGELGTSTQLNTLSRTDSMASAGSEASGTLSIGSSPMAHRPKPQKQWSPLPFHCQVTVHRSDTVSIDDDDNCEASSNKFCDPRLMRLGSFLNGRGAAVAAEVLQASNTEVPSANQAEHHRVGATQTAARCELLFPQFLAAAKSKVDKAATLSFRYAVETSLKAPEMRRRWRETLAEKGTSLAGPALTALRPLHLLGALRALGLIAPNFVFLRYRRELRNEMKESGTLYSTLGIHDVQPRKTGTDDPITLQAKDALEEEKRISAQALADLAGLKAELEEERGLTKHGEARIEQLMQDLEEAREAKQGGEPELNRTSSLAQAEGLVEFFPVRNRQYEHGHDYIDYIVPALARDNPDQHNSGVVYSLDEPIDVVYVLYVALYVVVLLDCYLAELYADVEEVPLGAGVGDIDSPPPTEVMDVVPDDVESSSLSSRDVAFAREDTDELREVDPTAMETSFPLPSMPRRREWMGRRHPSSLPVLSPPPVDVEFDEDFPATDVETGGVDNGEDFPTADVEASGVAVGVSGSSDMSLVSGGSRFSRLSRRSSSRHSCLSSADLEEMEMEEGRRKLKLQLRRNSRTYRQALNFPDMRRGHHSLKLTVPEEFNLSVSNRMLQEGAGSQRAWCIQGKTRTTGPMANPGQDPVEVEARLRFDEAALARYLISQGLPGVDGGPLKVKKFGYGQSNPTYCLDTHGGQRYVLRKQPPGKLIRGAHAVDREHRVMKALGQVGYEVPVVHALCEDPKVIGTSFYVMSFVKGHIPDNGLLKLPKDRRRSAMEAIVQSLARLHSYDPNTLGLLSGKPYGKVGGFYERQIRTMKRTSEAQVSGSDGHIPPMQRINDLIQLFEANMPPDRSCVIHGDWKPDNLILSPDGQPKVLAVVDWELSTIGHPMSDLANLCLPYHLGGLGRLVGYPALGSEEDGSAIEEEEVLRAYCAAAGAGFHEPAKPSEPAQKLLRGLLAFIIPKPAFRIFSLTWAMSGGRGHGRTERFSAWPSTSSSQCFALSAQFDVASVERETRDIRVQCHDQQHSLRHVAWHIMAPKWECTKCLEDNSDSEEVCEWCDTERDDADPVRIEQRAAREAAAQAARDAAKEAAKEAARAARERHAEAPGGYAPTGQYFSPFPPFPQPSKPSHLSCDSCVDAETWARERRGRLVKELSIVDFCGAAERRSRLRALQLELHPDKHDRARQPHAQEMFLLVQSRWEEDEKGRKQRKQAEARKEEERLAEEERQRQQRATWRYQQLRSFMMHAIPQPAKEEGEEAPAPSDQEGAQLDEDDATDFSFEELVEEQHRVDAARRRRERELRLELADEKSSPDGEEPPPEDTSVQVNICDIQGPLRTIAAEKTWLIVDVKKLLERSEKVARQRQRLLFGDRDADDLELVADLAAGGCLNLVLVVCMDKHFKLELFVSAFRSNWRTLQYAPASLRANPKIVRMAVNRDWHALALASPDLREDPALARLAVRGDGLALQVLSAKLQNDRPLVLTAVQQNWRALQFASIRLRGDRDVVLEAVRQDTSALEFASSRLQGDRSLVLLAVRVQGAALRFASPKLQADLEVVIEALKQDSKAIVHTAPEIRTDPKLHAAMRGNSEVLRFLGYDNRDRKNTEQELFDRNMGIFQTAETREPYNRGWQRHATERAKTGVPVGLRNGSSPAPAQQRRSDSSPAQPVRLYVKPDRMKEHAEFGNLLSNAKQRLYNMFGQQDMKTYLESKAMEWKSLGDLVDGAGEGCYCEEHGVIMLSPHGDKKFRERCLAVCLAAAKSQKNGWGAGHFKNEAFKLIVGIAFQGLDSARLRFGLTEYQFMQMDRSLPHSKQGKPSLSNADHQASDEEPLIESSGEEVACELQEQGALQVCNQCHFERCGGCRDSSGLEPETSRVPLPRKRRAIKAEAESPATPAVMSGAYEEEEGDIAEAAAIEDWNLPPHVFEGEDGEEAPAQETRDPDPVQDDDAVLEIQELKRKNVALLGELEEKERTIEELRKQKAEQEAAYSGLKDDLEEAVEGQKIAQNAYTQKEQEAEATKRELESAKKEAESAKKEAENTAEEAEAKCRKIEEAAKDQAEAAQKRMEELQSSFQATQEAFELELADLKKKFVELQDRHKNQAATIAIKSDELKEARASLQAANRKIAEEGKAHEDELTLKEQSLLAEQAKFLTQQEVMKSEHAKEKEQMVNDHQEEVSKVSADLRAAREAVQNLEASRKQDQERLERLNAANEDLRKRSVSIPDVRAAIMDRIYSQLGHSLNECLEQWEARATSLAAPEETDGSTQPVPAAADAQFQESLANGREEDLSAAHEDEAPWKKRRTRQPPGATILPTEEKKQLPPPRQNRLLISKAKAKKKRLPEPAVKFIKETRSVDDDEVRQDISDAGEQTAVKSEAWGGVPARACPLPHRPLELLCGLRLLPTRGHHPGRGHEGGQRLFERRPRRRSVADQRFQCDVLAGLRHHDEGFRPGKFSSLTGTIVAMTENSSSSVPSSEVVSAFFVSLRTAATTGSAEKAKPWPKSLRPNGSSQLWAPALTVPVAPQLSTPKRLLWTSALGCFLLEPVMEEWGDPSTLLVLIWSGLGQILALQQHASGEGHSFQVKSACDWTTPAVRIFPVLGLSLPVLLALWKMLHMRAYYVLMRNRIMISFREGRRLGFKCGMGLSVIFLHALAHFGLMVVFGKPCDDASCQGKHILNTSWKDLLYDPSSLEKDRTFILEATKLAVQYIVPGTLSLVFLFSMDDFVAELVPMGLFFASKPCARYQELEKYLHVKEDVMRSAVRQIMDRRLDACRFEEVCVQLRSILQERHCRQLGDTIDEDDEPPIAEAPGSFITGLRELVFLEWWPIQMLIDMPLVDEHSYIFNVFMIAHLLATNIILGFSTFVIIRRVMIMLEEDLAAKDGGFTVTFSTIYPLVWYLLLGSVLVVNLFRTAPRASEGRCPSEPAKLKVRLKRHRSSSGSRRGGDARSMSCERLPRREQQAVERHLQRSKSLHASAAVDRKALELSDEDRRWIEAGSTAEVRAVRARKAMQRRQEEAQKAEHLLVRLGLLFRSLVRTFGLRATALLILGTLLTMLDCRACVPFEKAHDTVRVQLKPEALVERWDAGDGRFVELHEGDRLLVGAKTQEDQLCSFVKFLNAVFARRLVGAKDTYALTFLIQKVPPFLSIVPVYELGGGFNTKTIQTYDIDASVTVSATVEGGDGKKPWTAQSSSLLSGFELSVSAVGESAVPGQAGVEYDLKLHSKKKSFDVVVRFRDMMGVVRQGFGPDGFLPNWLSQEQRDAANSKFGGAVDRYLAGTPNATLDCQGSYYFSMPLLQVESFEIQQAGKVVDSGKSGMLWSDYVVQTYDNSGKALLKNVSWQFFALQFPDVRSAMMITAVNTADGVFQEASLFQGSGDNRTTWTLDNVKISPKGQPWTSPASHDRYYLSYDVTMKNPDAQVSLEVQWPEQEVGLGKIFKYEGLARATARWPGGGSSHGTGWVELQPLGPAEADELVQLWQERKQRSEASQAREEEPLQLTDGPAESCSLPNAPQDSAEETTSEAAAQQREEADEEEDVPSEALPSQVQEQHEAEMRLAQKAREADMLRQKEEEECARRQAKEKEQQRRVEEFLHANGFVALDHAKRVQDAWFLPFRARTVYPIHVAAESGDAGMVEMLIQEGADPAQRTSNGKIASQLARKRNKGGSHDAVLRIATDVPSGGYTPGFIYTLTVTSTTALAQKVACNGGTFSQCMVSDTGSKTTSQQHNWMAPSSGDVTFRALCGAGGSIDEMWYTAEVMAYKKERERLFVFGAVSSRCL</sequence>
<evidence type="ECO:0000256" key="2">
    <source>
        <dbReference type="ARBA" id="ARBA00022771"/>
    </source>
</evidence>
<dbReference type="Gene3D" id="3.90.1200.10">
    <property type="match status" value="1"/>
</dbReference>
<evidence type="ECO:0000256" key="7">
    <source>
        <dbReference type="SAM" id="MobiDB-lite"/>
    </source>
</evidence>
<dbReference type="SUPFAM" id="SSF56112">
    <property type="entry name" value="Protein kinase-like (PK-like)"/>
    <property type="match status" value="1"/>
</dbReference>
<evidence type="ECO:0000256" key="5">
    <source>
        <dbReference type="PROSITE-ProRule" id="PRU00322"/>
    </source>
</evidence>
<evidence type="ECO:0000259" key="9">
    <source>
        <dbReference type="PROSITE" id="PS50199"/>
    </source>
</evidence>
<dbReference type="PROSITE" id="PS50088">
    <property type="entry name" value="ANK_REPEAT"/>
    <property type="match status" value="1"/>
</dbReference>
<dbReference type="InterPro" id="IPR002575">
    <property type="entry name" value="Aminoglycoside_PTrfase"/>
</dbReference>
<feature type="transmembrane region" description="Helical" evidence="8">
    <location>
        <begin position="2711"/>
        <end position="2732"/>
    </location>
</feature>
<dbReference type="InterPro" id="IPR001876">
    <property type="entry name" value="Znf_RanBP2"/>
</dbReference>
<feature type="coiled-coil region" evidence="6">
    <location>
        <begin position="335"/>
        <end position="383"/>
    </location>
</feature>
<feature type="compositionally biased region" description="Polar residues" evidence="7">
    <location>
        <begin position="91"/>
        <end position="114"/>
    </location>
</feature>
<dbReference type="OrthoDB" id="432258at2759"/>
<dbReference type="PANTHER" id="PTHR47829">
    <property type="entry name" value="HYDROLASE, PUTATIVE (AFU_ORTHOLOGUE AFUA_1G12880)-RELATED"/>
    <property type="match status" value="1"/>
</dbReference>
<dbReference type="PANTHER" id="PTHR47829:SF1">
    <property type="entry name" value="HAD FAMILY PHOSPHATASE"/>
    <property type="match status" value="1"/>
</dbReference>
<gene>
    <name evidence="10" type="primary">ACAD11</name>
    <name evidence="10" type="ORF">AK812_SmicGene5176</name>
</gene>
<evidence type="ECO:0000256" key="6">
    <source>
        <dbReference type="SAM" id="Coils"/>
    </source>
</evidence>
<feature type="compositionally biased region" description="Basic and acidic residues" evidence="7">
    <location>
        <begin position="2486"/>
        <end position="2497"/>
    </location>
</feature>
<feature type="region of interest" description="Disordered" evidence="7">
    <location>
        <begin position="1714"/>
        <end position="1744"/>
    </location>
</feature>
<feature type="region of interest" description="Disordered" evidence="7">
    <location>
        <begin position="1280"/>
        <end position="1306"/>
    </location>
</feature>
<reference evidence="10 11" key="1">
    <citation type="submission" date="2016-02" db="EMBL/GenBank/DDBJ databases">
        <title>Genome analysis of coral dinoflagellate symbionts highlights evolutionary adaptations to a symbiotic lifestyle.</title>
        <authorList>
            <person name="Aranda M."/>
            <person name="Li Y."/>
            <person name="Liew Y.J."/>
            <person name="Baumgarten S."/>
            <person name="Simakov O."/>
            <person name="Wilson M."/>
            <person name="Piel J."/>
            <person name="Ashoor H."/>
            <person name="Bougouffa S."/>
            <person name="Bajic V.B."/>
            <person name="Ryu T."/>
            <person name="Ravasi T."/>
            <person name="Bayer T."/>
            <person name="Micklem G."/>
            <person name="Kim H."/>
            <person name="Bhak J."/>
            <person name="Lajeunesse T.C."/>
            <person name="Voolstra C.R."/>
        </authorList>
    </citation>
    <scope>NUCLEOTIDE SEQUENCE [LARGE SCALE GENOMIC DNA]</scope>
    <source>
        <strain evidence="10 11">CCMP2467</strain>
    </source>
</reference>
<dbReference type="InterPro" id="IPR002110">
    <property type="entry name" value="Ankyrin_rpt"/>
</dbReference>
<feature type="compositionally biased region" description="Acidic residues" evidence="7">
    <location>
        <begin position="1903"/>
        <end position="1914"/>
    </location>
</feature>
<feature type="compositionally biased region" description="Basic and acidic residues" evidence="7">
    <location>
        <begin position="1382"/>
        <end position="1391"/>
    </location>
</feature>
<organism evidence="10 11">
    <name type="scientific">Symbiodinium microadriaticum</name>
    <name type="common">Dinoflagellate</name>
    <name type="synonym">Zooxanthella microadriatica</name>
    <dbReference type="NCBI Taxonomy" id="2951"/>
    <lineage>
        <taxon>Eukaryota</taxon>
        <taxon>Sar</taxon>
        <taxon>Alveolata</taxon>
        <taxon>Dinophyceae</taxon>
        <taxon>Suessiales</taxon>
        <taxon>Symbiodiniaceae</taxon>
        <taxon>Symbiodinium</taxon>
    </lineage>
</organism>
<feature type="compositionally biased region" description="Basic and acidic residues" evidence="7">
    <location>
        <begin position="3556"/>
        <end position="3569"/>
    </location>
</feature>
<dbReference type="Pfam" id="PF13475">
    <property type="entry name" value="DUF4116"/>
    <property type="match status" value="2"/>
</dbReference>
<keyword evidence="1" id="KW-0479">Metal-binding</keyword>
<feature type="compositionally biased region" description="Basic and acidic residues" evidence="7">
    <location>
        <begin position="1169"/>
        <end position="1183"/>
    </location>
</feature>
<keyword evidence="4" id="KW-0040">ANK repeat</keyword>
<accession>A0A1Q9EUE5</accession>
<feature type="region of interest" description="Disordered" evidence="7">
    <location>
        <begin position="36"/>
        <end position="66"/>
    </location>
</feature>